<dbReference type="AlphaFoldDB" id="A0A1E3PIJ5"/>
<gene>
    <name evidence="1" type="ORF">NADFUDRAFT_12636</name>
</gene>
<name>A0A1E3PIJ5_9ASCO</name>
<dbReference type="STRING" id="857566.A0A1E3PIJ5"/>
<feature type="non-terminal residue" evidence="1">
    <location>
        <position position="309"/>
    </location>
</feature>
<dbReference type="GO" id="GO:0005739">
    <property type="term" value="C:mitochondrion"/>
    <property type="evidence" value="ECO:0007669"/>
    <property type="project" value="TreeGrafter"/>
</dbReference>
<evidence type="ECO:0008006" key="3">
    <source>
        <dbReference type="Google" id="ProtNLM"/>
    </source>
</evidence>
<evidence type="ECO:0000313" key="2">
    <source>
        <dbReference type="Proteomes" id="UP000095009"/>
    </source>
</evidence>
<dbReference type="InterPro" id="IPR029069">
    <property type="entry name" value="HotDog_dom_sf"/>
</dbReference>
<proteinExistence type="predicted"/>
<dbReference type="OrthoDB" id="3257538at2759"/>
<dbReference type="Gene3D" id="3.10.129.10">
    <property type="entry name" value="Hotdog Thioesterase"/>
    <property type="match status" value="1"/>
</dbReference>
<protein>
    <recommendedName>
        <fullName evidence="3">Thioesterase/thiol ester dehydrase-isomerase</fullName>
    </recommendedName>
</protein>
<sequence>SSLERNSLESLSCAGPWSLTDFVSPTHSDHLEATLADYFPSKPSSFKDQWVSSFNVGSVVPAGYHLIYFNPKNLEHQLSNLDGYDNHQAPGGNYERRMWMGGSMEFNPTKKLIMGQSSSCMESIEKVSYLDEAETKLSVTIKRLIYNCPQKAVSIVDSDWAIKESRSLVYLTSENDDARKDLLNRFMKCPSTPAYQHTLTPSELLLFRYSALTFNAHKIHYDPEFCKTHEKLPGVVVHGPLACTLLLKWFTTKILPEGQEIIKFEYRNLVPLFSQKPLIMSCKPSRKNGVYDVWISNHKQGLAVLGKIR</sequence>
<dbReference type="PANTHER" id="PTHR28152">
    <property type="entry name" value="HYDROXYACYL-THIOESTER DEHYDRATASE TYPE 2, MITOCHONDRIAL"/>
    <property type="match status" value="1"/>
</dbReference>
<dbReference type="Proteomes" id="UP000095009">
    <property type="component" value="Unassembled WGS sequence"/>
</dbReference>
<organism evidence="1 2">
    <name type="scientific">Nadsonia fulvescens var. elongata DSM 6958</name>
    <dbReference type="NCBI Taxonomy" id="857566"/>
    <lineage>
        <taxon>Eukaryota</taxon>
        <taxon>Fungi</taxon>
        <taxon>Dikarya</taxon>
        <taxon>Ascomycota</taxon>
        <taxon>Saccharomycotina</taxon>
        <taxon>Dipodascomycetes</taxon>
        <taxon>Dipodascales</taxon>
        <taxon>Dipodascales incertae sedis</taxon>
        <taxon>Nadsonia</taxon>
    </lineage>
</organism>
<keyword evidence="2" id="KW-1185">Reference proteome</keyword>
<feature type="non-terminal residue" evidence="1">
    <location>
        <position position="1"/>
    </location>
</feature>
<dbReference type="PANTHER" id="PTHR28152:SF1">
    <property type="entry name" value="HYDROXYACYL-THIOESTER DEHYDRATASE TYPE 2, MITOCHONDRIAL"/>
    <property type="match status" value="1"/>
</dbReference>
<evidence type="ECO:0000313" key="1">
    <source>
        <dbReference type="EMBL" id="ODQ65235.1"/>
    </source>
</evidence>
<dbReference type="GO" id="GO:0019171">
    <property type="term" value="F:(3R)-hydroxyacyl-[acyl-carrier-protein] dehydratase activity"/>
    <property type="evidence" value="ECO:0007669"/>
    <property type="project" value="TreeGrafter"/>
</dbReference>
<reference evidence="1 2" key="1">
    <citation type="journal article" date="2016" name="Proc. Natl. Acad. Sci. U.S.A.">
        <title>Comparative genomics of biotechnologically important yeasts.</title>
        <authorList>
            <person name="Riley R."/>
            <person name="Haridas S."/>
            <person name="Wolfe K.H."/>
            <person name="Lopes M.R."/>
            <person name="Hittinger C.T."/>
            <person name="Goeker M."/>
            <person name="Salamov A.A."/>
            <person name="Wisecaver J.H."/>
            <person name="Long T.M."/>
            <person name="Calvey C.H."/>
            <person name="Aerts A.L."/>
            <person name="Barry K.W."/>
            <person name="Choi C."/>
            <person name="Clum A."/>
            <person name="Coughlan A.Y."/>
            <person name="Deshpande S."/>
            <person name="Douglass A.P."/>
            <person name="Hanson S.J."/>
            <person name="Klenk H.-P."/>
            <person name="LaButti K.M."/>
            <person name="Lapidus A."/>
            <person name="Lindquist E.A."/>
            <person name="Lipzen A.M."/>
            <person name="Meier-Kolthoff J.P."/>
            <person name="Ohm R.A."/>
            <person name="Otillar R.P."/>
            <person name="Pangilinan J.L."/>
            <person name="Peng Y."/>
            <person name="Rokas A."/>
            <person name="Rosa C.A."/>
            <person name="Scheuner C."/>
            <person name="Sibirny A.A."/>
            <person name="Slot J.C."/>
            <person name="Stielow J.B."/>
            <person name="Sun H."/>
            <person name="Kurtzman C.P."/>
            <person name="Blackwell M."/>
            <person name="Grigoriev I.V."/>
            <person name="Jeffries T.W."/>
        </authorList>
    </citation>
    <scope>NUCLEOTIDE SEQUENCE [LARGE SCALE GENOMIC DNA]</scope>
    <source>
        <strain evidence="1 2">DSM 6958</strain>
    </source>
</reference>
<dbReference type="SUPFAM" id="SSF54637">
    <property type="entry name" value="Thioesterase/thiol ester dehydrase-isomerase"/>
    <property type="match status" value="1"/>
</dbReference>
<accession>A0A1E3PIJ5</accession>
<dbReference type="InterPro" id="IPR052741">
    <property type="entry name" value="Mitochondrial_HTD2"/>
</dbReference>
<dbReference type="EMBL" id="KV454410">
    <property type="protein sequence ID" value="ODQ65235.1"/>
    <property type="molecule type" value="Genomic_DNA"/>
</dbReference>